<organism evidence="1 2">
    <name type="scientific">Halapricum desulfuricans</name>
    <dbReference type="NCBI Taxonomy" id="2841257"/>
    <lineage>
        <taxon>Archaea</taxon>
        <taxon>Methanobacteriati</taxon>
        <taxon>Methanobacteriota</taxon>
        <taxon>Stenosarchaea group</taxon>
        <taxon>Halobacteria</taxon>
        <taxon>Halobacteriales</taxon>
        <taxon>Haloarculaceae</taxon>
        <taxon>Halapricum</taxon>
    </lineage>
</organism>
<keyword evidence="2" id="KW-1185">Reference proteome</keyword>
<evidence type="ECO:0000313" key="2">
    <source>
        <dbReference type="Proteomes" id="UP000662973"/>
    </source>
</evidence>
<dbReference type="KEGG" id="hds:HSR122_1255"/>
<dbReference type="EMBL" id="CP064788">
    <property type="protein sequence ID" value="QSG08653.1"/>
    <property type="molecule type" value="Genomic_DNA"/>
</dbReference>
<protein>
    <submittedName>
        <fullName evidence="1">Uncharacterized protein</fullName>
    </submittedName>
</protein>
<dbReference type="Proteomes" id="UP000662973">
    <property type="component" value="Chromosome"/>
</dbReference>
<accession>A0A897NC53</accession>
<sequence>MKEVAATATADQFENAGRGVRPVARRKWFYHRQTCIGYRMPTFELDVSEATARGLAVEADLLGFETREAYLEWIVSRRFAIDGDDERAALLATYAERAEEMDLENVETPPIDREVEADPPDPGDLATVMGTNLAPDVARVEDDTVADNADALSSVEANRFNEIARRAVAQTRERLGDGVGSGIDYSSQTAIDDDRRVGEDIADLDAIEVPGYDDELIERRRRAVGAALALLRDLESAKRSDFVDALYEEFPAGYDSESAWWECVKQGLEQVDRVKPARDGGHIWEYRSVPGRVKRISFDD</sequence>
<dbReference type="AlphaFoldDB" id="A0A897NC53"/>
<reference evidence="1 2" key="1">
    <citation type="submission" date="2020-11" db="EMBL/GenBank/DDBJ databases">
        <title>Carbohydrate-dependent, anaerobic sulfur respiration: A novel catabolism in halophilic archaea.</title>
        <authorList>
            <person name="Sorokin D.Y."/>
            <person name="Messina E."/>
            <person name="Smedile F."/>
            <person name="La Cono V."/>
            <person name="Hallsworth J.E."/>
            <person name="Yakimov M.M."/>
        </authorList>
    </citation>
    <scope>NUCLEOTIDE SEQUENCE [LARGE SCALE GENOMIC DNA]</scope>
    <source>
        <strain evidence="1 2">HSR12-2</strain>
    </source>
</reference>
<proteinExistence type="predicted"/>
<evidence type="ECO:0000313" key="1">
    <source>
        <dbReference type="EMBL" id="QSG08653.1"/>
    </source>
</evidence>
<gene>
    <name evidence="1" type="ORF">HSR122_1255</name>
</gene>
<name>A0A897NC53_9EURY</name>